<organism evidence="1">
    <name type="scientific">Arundo donax</name>
    <name type="common">Giant reed</name>
    <name type="synonym">Donax arundinaceus</name>
    <dbReference type="NCBI Taxonomy" id="35708"/>
    <lineage>
        <taxon>Eukaryota</taxon>
        <taxon>Viridiplantae</taxon>
        <taxon>Streptophyta</taxon>
        <taxon>Embryophyta</taxon>
        <taxon>Tracheophyta</taxon>
        <taxon>Spermatophyta</taxon>
        <taxon>Magnoliopsida</taxon>
        <taxon>Liliopsida</taxon>
        <taxon>Poales</taxon>
        <taxon>Poaceae</taxon>
        <taxon>PACMAD clade</taxon>
        <taxon>Arundinoideae</taxon>
        <taxon>Arundineae</taxon>
        <taxon>Arundo</taxon>
    </lineage>
</organism>
<dbReference type="AlphaFoldDB" id="A0A0A9FA84"/>
<reference evidence="1" key="2">
    <citation type="journal article" date="2015" name="Data Brief">
        <title>Shoot transcriptome of the giant reed, Arundo donax.</title>
        <authorList>
            <person name="Barrero R.A."/>
            <person name="Guerrero F.D."/>
            <person name="Moolhuijzen P."/>
            <person name="Goolsby J.A."/>
            <person name="Tidwell J."/>
            <person name="Bellgard S.E."/>
            <person name="Bellgard M.I."/>
        </authorList>
    </citation>
    <scope>NUCLEOTIDE SEQUENCE</scope>
    <source>
        <tissue evidence="1">Shoot tissue taken approximately 20 cm above the soil surface</tissue>
    </source>
</reference>
<sequence length="47" mass="4935">MSRTSPPAKTDRCCSGSTPPGEWIVSHPLISGHPSVISDASDIVMLL</sequence>
<evidence type="ECO:0000313" key="1">
    <source>
        <dbReference type="EMBL" id="JAE05163.1"/>
    </source>
</evidence>
<reference evidence="1" key="1">
    <citation type="submission" date="2014-09" db="EMBL/GenBank/DDBJ databases">
        <authorList>
            <person name="Magalhaes I.L.F."/>
            <person name="Oliveira U."/>
            <person name="Santos F.R."/>
            <person name="Vidigal T.H.D.A."/>
            <person name="Brescovit A.D."/>
            <person name="Santos A.J."/>
        </authorList>
    </citation>
    <scope>NUCLEOTIDE SEQUENCE</scope>
    <source>
        <tissue evidence="1">Shoot tissue taken approximately 20 cm above the soil surface</tissue>
    </source>
</reference>
<dbReference type="EMBL" id="GBRH01192733">
    <property type="protein sequence ID" value="JAE05163.1"/>
    <property type="molecule type" value="Transcribed_RNA"/>
</dbReference>
<proteinExistence type="predicted"/>
<accession>A0A0A9FA84</accession>
<name>A0A0A9FA84_ARUDO</name>
<protein>
    <submittedName>
        <fullName evidence="1">Phb3</fullName>
    </submittedName>
</protein>